<keyword evidence="7" id="KW-0503">Monooxygenase</keyword>
<comment type="caution">
    <text evidence="9">The sequence shown here is derived from an EMBL/GenBank/DDBJ whole genome shotgun (WGS) entry which is preliminary data.</text>
</comment>
<keyword evidence="10" id="KW-1185">Reference proteome</keyword>
<dbReference type="InterPro" id="IPR001128">
    <property type="entry name" value="Cyt_P450"/>
</dbReference>
<evidence type="ECO:0000256" key="7">
    <source>
        <dbReference type="ARBA" id="ARBA00023033"/>
    </source>
</evidence>
<evidence type="ECO:0000313" key="9">
    <source>
        <dbReference type="EMBL" id="KAK2989681.1"/>
    </source>
</evidence>
<accession>A0AA88S0H2</accession>
<evidence type="ECO:0000256" key="4">
    <source>
        <dbReference type="ARBA" id="ARBA00022723"/>
    </source>
</evidence>
<keyword evidence="3" id="KW-0349">Heme</keyword>
<evidence type="ECO:0000256" key="2">
    <source>
        <dbReference type="ARBA" id="ARBA00010617"/>
    </source>
</evidence>
<evidence type="ECO:0000256" key="1">
    <source>
        <dbReference type="ARBA" id="ARBA00001971"/>
    </source>
</evidence>
<dbReference type="GO" id="GO:0020037">
    <property type="term" value="F:heme binding"/>
    <property type="evidence" value="ECO:0007669"/>
    <property type="project" value="InterPro"/>
</dbReference>
<gene>
    <name evidence="9" type="ORF">RJ640_015530</name>
</gene>
<evidence type="ECO:0008006" key="11">
    <source>
        <dbReference type="Google" id="ProtNLM"/>
    </source>
</evidence>
<dbReference type="PRINTS" id="PR00463">
    <property type="entry name" value="EP450I"/>
</dbReference>
<feature type="region of interest" description="Disordered" evidence="8">
    <location>
        <begin position="105"/>
        <end position="128"/>
    </location>
</feature>
<dbReference type="Pfam" id="PF00067">
    <property type="entry name" value="p450"/>
    <property type="match status" value="1"/>
</dbReference>
<dbReference type="PANTHER" id="PTHR47944:SF16">
    <property type="entry name" value="CYTOCHROME P450 FAMILY 1 SUBFAMILY A POLYPEPTIDE 1"/>
    <property type="match status" value="1"/>
</dbReference>
<reference evidence="9" key="1">
    <citation type="submission" date="2022-12" db="EMBL/GenBank/DDBJ databases">
        <title>Draft genome assemblies for two species of Escallonia (Escalloniales).</title>
        <authorList>
            <person name="Chanderbali A."/>
            <person name="Dervinis C."/>
            <person name="Anghel I."/>
            <person name="Soltis D."/>
            <person name="Soltis P."/>
            <person name="Zapata F."/>
        </authorList>
    </citation>
    <scope>NUCLEOTIDE SEQUENCE</scope>
    <source>
        <strain evidence="9">UCBG92.1500</strain>
        <tissue evidence="9">Leaf</tissue>
    </source>
</reference>
<dbReference type="PANTHER" id="PTHR47944">
    <property type="entry name" value="CYTOCHROME P450 98A9"/>
    <property type="match status" value="1"/>
</dbReference>
<name>A0AA88S0H2_9ASTE</name>
<dbReference type="GO" id="GO:0016705">
    <property type="term" value="F:oxidoreductase activity, acting on paired donors, with incorporation or reduction of molecular oxygen"/>
    <property type="evidence" value="ECO:0007669"/>
    <property type="project" value="InterPro"/>
</dbReference>
<evidence type="ECO:0000313" key="10">
    <source>
        <dbReference type="Proteomes" id="UP001187471"/>
    </source>
</evidence>
<evidence type="ECO:0000256" key="6">
    <source>
        <dbReference type="ARBA" id="ARBA00023004"/>
    </source>
</evidence>
<dbReference type="GO" id="GO:0004497">
    <property type="term" value="F:monooxygenase activity"/>
    <property type="evidence" value="ECO:0007669"/>
    <property type="project" value="UniProtKB-KW"/>
</dbReference>
<dbReference type="AlphaFoldDB" id="A0AA88S0H2"/>
<evidence type="ECO:0000256" key="3">
    <source>
        <dbReference type="ARBA" id="ARBA00022617"/>
    </source>
</evidence>
<comment type="cofactor">
    <cofactor evidence="1">
        <name>heme</name>
        <dbReference type="ChEBI" id="CHEBI:30413"/>
    </cofactor>
</comment>
<keyword evidence="5" id="KW-0560">Oxidoreductase</keyword>
<dbReference type="InterPro" id="IPR036396">
    <property type="entry name" value="Cyt_P450_sf"/>
</dbReference>
<evidence type="ECO:0000256" key="5">
    <source>
        <dbReference type="ARBA" id="ARBA00023002"/>
    </source>
</evidence>
<dbReference type="Gene3D" id="1.10.630.10">
    <property type="entry name" value="Cytochrome P450"/>
    <property type="match status" value="1"/>
</dbReference>
<dbReference type="EMBL" id="JAVXUO010000715">
    <property type="protein sequence ID" value="KAK2989681.1"/>
    <property type="molecule type" value="Genomic_DNA"/>
</dbReference>
<keyword evidence="4" id="KW-0479">Metal-binding</keyword>
<keyword evidence="6" id="KW-0408">Iron</keyword>
<dbReference type="Proteomes" id="UP001187471">
    <property type="component" value="Unassembled WGS sequence"/>
</dbReference>
<proteinExistence type="inferred from homology"/>
<dbReference type="InterPro" id="IPR002401">
    <property type="entry name" value="Cyt_P450_E_grp-I"/>
</dbReference>
<sequence length="128" mass="14185">MAQIHLQEWRKAQIEMVEVKGGQTVEMLVRVFGRGGSGWLTALGFGELLDLRESPSDFLTVATDTTAIAIEWALAELVNNPTVLKKAQEEIDQVVGRQRLVQESDGPNLPYIHHKGNNAASPTHPHDY</sequence>
<comment type="similarity">
    <text evidence="2">Belongs to the cytochrome P450 family.</text>
</comment>
<dbReference type="GO" id="GO:0005506">
    <property type="term" value="F:iron ion binding"/>
    <property type="evidence" value="ECO:0007669"/>
    <property type="project" value="InterPro"/>
</dbReference>
<protein>
    <recommendedName>
        <fullName evidence="11">Cytochrome P450</fullName>
    </recommendedName>
</protein>
<evidence type="ECO:0000256" key="8">
    <source>
        <dbReference type="SAM" id="MobiDB-lite"/>
    </source>
</evidence>
<organism evidence="9 10">
    <name type="scientific">Escallonia rubra</name>
    <dbReference type="NCBI Taxonomy" id="112253"/>
    <lineage>
        <taxon>Eukaryota</taxon>
        <taxon>Viridiplantae</taxon>
        <taxon>Streptophyta</taxon>
        <taxon>Embryophyta</taxon>
        <taxon>Tracheophyta</taxon>
        <taxon>Spermatophyta</taxon>
        <taxon>Magnoliopsida</taxon>
        <taxon>eudicotyledons</taxon>
        <taxon>Gunneridae</taxon>
        <taxon>Pentapetalae</taxon>
        <taxon>asterids</taxon>
        <taxon>campanulids</taxon>
        <taxon>Escalloniales</taxon>
        <taxon>Escalloniaceae</taxon>
        <taxon>Escallonia</taxon>
    </lineage>
</organism>
<dbReference type="SUPFAM" id="SSF48264">
    <property type="entry name" value="Cytochrome P450"/>
    <property type="match status" value="1"/>
</dbReference>